<evidence type="ECO:0000313" key="1">
    <source>
        <dbReference type="EMBL" id="KAJ5397738.1"/>
    </source>
</evidence>
<organism evidence="1 2">
    <name type="scientific">Penicillium cosmopolitanum</name>
    <dbReference type="NCBI Taxonomy" id="1131564"/>
    <lineage>
        <taxon>Eukaryota</taxon>
        <taxon>Fungi</taxon>
        <taxon>Dikarya</taxon>
        <taxon>Ascomycota</taxon>
        <taxon>Pezizomycotina</taxon>
        <taxon>Eurotiomycetes</taxon>
        <taxon>Eurotiomycetidae</taxon>
        <taxon>Eurotiales</taxon>
        <taxon>Aspergillaceae</taxon>
        <taxon>Penicillium</taxon>
    </lineage>
</organism>
<protein>
    <submittedName>
        <fullName evidence="1">Uncharacterized protein</fullName>
    </submittedName>
</protein>
<evidence type="ECO:0000313" key="2">
    <source>
        <dbReference type="Proteomes" id="UP001147747"/>
    </source>
</evidence>
<dbReference type="GeneID" id="81369468"/>
<gene>
    <name evidence="1" type="ORF">N7509_005851</name>
</gene>
<keyword evidence="2" id="KW-1185">Reference proteome</keyword>
<proteinExistence type="predicted"/>
<reference evidence="1" key="2">
    <citation type="journal article" date="2023" name="IMA Fungus">
        <title>Comparative genomic study of the Penicillium genus elucidates a diverse pangenome and 15 lateral gene transfer events.</title>
        <authorList>
            <person name="Petersen C."/>
            <person name="Sorensen T."/>
            <person name="Nielsen M.R."/>
            <person name="Sondergaard T.E."/>
            <person name="Sorensen J.L."/>
            <person name="Fitzpatrick D.A."/>
            <person name="Frisvad J.C."/>
            <person name="Nielsen K.L."/>
        </authorList>
    </citation>
    <scope>NUCLEOTIDE SEQUENCE</scope>
    <source>
        <strain evidence="1">IBT 29677</strain>
    </source>
</reference>
<reference evidence="1" key="1">
    <citation type="submission" date="2022-12" db="EMBL/GenBank/DDBJ databases">
        <authorList>
            <person name="Petersen C."/>
        </authorList>
    </citation>
    <scope>NUCLEOTIDE SEQUENCE</scope>
    <source>
        <strain evidence="1">IBT 29677</strain>
    </source>
</reference>
<dbReference type="EMBL" id="JAPZBU010000006">
    <property type="protein sequence ID" value="KAJ5397738.1"/>
    <property type="molecule type" value="Genomic_DNA"/>
</dbReference>
<dbReference type="RefSeq" id="XP_056489790.1">
    <property type="nucleotide sequence ID" value="XM_056630488.1"/>
</dbReference>
<dbReference type="Proteomes" id="UP001147747">
    <property type="component" value="Unassembled WGS sequence"/>
</dbReference>
<accession>A0A9W9W3C5</accession>
<comment type="caution">
    <text evidence="1">The sequence shown here is derived from an EMBL/GenBank/DDBJ whole genome shotgun (WGS) entry which is preliminary data.</text>
</comment>
<dbReference type="OrthoDB" id="10272849at2759"/>
<sequence>MASENISTEKLPILKGMDNFQQWAFHLKQASQTHSVKLWKLIIGEFQPKNNHPIAWSKAEIRTRAATYMRMPAAKITDDQIQRFVRMFVTTPNEELAEWTKLNSTAMNLLCSTLAPGIALGTVEEKSAARLFDRLTQMYGRPNKDVFQLKFDALADCTYRPGTKPQNFVKKFWDLVMNKHNYTGPYHLTTQWDLYGQFIRAVRAHGDMLHWITNHNPNMDSATLLKDTIQSFLDYECNRVQNPARTPRR</sequence>
<name>A0A9W9W3C5_9EURO</name>
<dbReference type="AlphaFoldDB" id="A0A9W9W3C5"/>